<dbReference type="CDD" id="cd00371">
    <property type="entry name" value="HMA"/>
    <property type="match status" value="1"/>
</dbReference>
<dbReference type="PANTHER" id="PTHR46594">
    <property type="entry name" value="P-TYPE CATION-TRANSPORTING ATPASE"/>
    <property type="match status" value="1"/>
</dbReference>
<reference evidence="4" key="1">
    <citation type="journal article" date="2019" name="Int. J. Syst. Evol. Microbiol.">
        <title>The Global Catalogue of Microorganisms (GCM) 10K type strain sequencing project: providing services to taxonomists for standard genome sequencing and annotation.</title>
        <authorList>
            <consortium name="The Broad Institute Genomics Platform"/>
            <consortium name="The Broad Institute Genome Sequencing Center for Infectious Disease"/>
            <person name="Wu L."/>
            <person name="Ma J."/>
        </authorList>
    </citation>
    <scope>NUCLEOTIDE SEQUENCE [LARGE SCALE GENOMIC DNA]</scope>
    <source>
        <strain evidence="4">JCM 17068</strain>
    </source>
</reference>
<evidence type="ECO:0000259" key="2">
    <source>
        <dbReference type="PROSITE" id="PS50846"/>
    </source>
</evidence>
<proteinExistence type="predicted"/>
<dbReference type="SUPFAM" id="SSF55008">
    <property type="entry name" value="HMA, heavy metal-associated domain"/>
    <property type="match status" value="1"/>
</dbReference>
<dbReference type="PROSITE" id="PS50846">
    <property type="entry name" value="HMA_2"/>
    <property type="match status" value="1"/>
</dbReference>
<dbReference type="PROSITE" id="PS51257">
    <property type="entry name" value="PROKAR_LIPOPROTEIN"/>
    <property type="match status" value="1"/>
</dbReference>
<feature type="domain" description="HMA" evidence="2">
    <location>
        <begin position="47"/>
        <end position="114"/>
    </location>
</feature>
<dbReference type="Gene3D" id="3.30.70.100">
    <property type="match status" value="1"/>
</dbReference>
<dbReference type="Proteomes" id="UP001500426">
    <property type="component" value="Unassembled WGS sequence"/>
</dbReference>
<evidence type="ECO:0000313" key="3">
    <source>
        <dbReference type="EMBL" id="GAA4057627.1"/>
    </source>
</evidence>
<dbReference type="EMBL" id="BAABCS010000021">
    <property type="protein sequence ID" value="GAA4057627.1"/>
    <property type="molecule type" value="Genomic_DNA"/>
</dbReference>
<protein>
    <recommendedName>
        <fullName evidence="2">HMA domain-containing protein</fullName>
    </recommendedName>
</protein>
<keyword evidence="4" id="KW-1185">Reference proteome</keyword>
<name>A0ABP7V288_9FLAO</name>
<dbReference type="PANTHER" id="PTHR46594:SF4">
    <property type="entry name" value="P-TYPE CATION-TRANSPORTING ATPASE"/>
    <property type="match status" value="1"/>
</dbReference>
<evidence type="ECO:0000313" key="4">
    <source>
        <dbReference type="Proteomes" id="UP001500426"/>
    </source>
</evidence>
<evidence type="ECO:0000256" key="1">
    <source>
        <dbReference type="ARBA" id="ARBA00022723"/>
    </source>
</evidence>
<accession>A0ABP7V288</accession>
<dbReference type="Pfam" id="PF00403">
    <property type="entry name" value="HMA"/>
    <property type="match status" value="1"/>
</dbReference>
<dbReference type="InterPro" id="IPR036163">
    <property type="entry name" value="HMA_dom_sf"/>
</dbReference>
<sequence>MRISKGIVGLALASVLFVGCKNTDSKPTEVKEEATAKKEIAAATKPETATFHIEGMTCAVGCAKTIEEKLAEMDGVQNAKVDFETKTATVNFDLDKLKSEDLVKAAESCADGKTYKVSDVKLGNKA</sequence>
<gene>
    <name evidence="3" type="ORF">GCM10022388_25430</name>
</gene>
<dbReference type="InterPro" id="IPR006121">
    <property type="entry name" value="HMA_dom"/>
</dbReference>
<dbReference type="RefSeq" id="WP_298304312.1">
    <property type="nucleotide sequence ID" value="NZ_BAABCS010000021.1"/>
</dbReference>
<keyword evidence="1" id="KW-0479">Metal-binding</keyword>
<comment type="caution">
    <text evidence="3">The sequence shown here is derived from an EMBL/GenBank/DDBJ whole genome shotgun (WGS) entry which is preliminary data.</text>
</comment>
<organism evidence="3 4">
    <name type="scientific">Flavobacterium chungnamense</name>
    <dbReference type="NCBI Taxonomy" id="706182"/>
    <lineage>
        <taxon>Bacteria</taxon>
        <taxon>Pseudomonadati</taxon>
        <taxon>Bacteroidota</taxon>
        <taxon>Flavobacteriia</taxon>
        <taxon>Flavobacteriales</taxon>
        <taxon>Flavobacteriaceae</taxon>
        <taxon>Flavobacterium</taxon>
    </lineage>
</organism>